<dbReference type="EC" id="2.1.1.297" evidence="1"/>
<dbReference type="PANTHER" id="PTHR18895:SF74">
    <property type="entry name" value="MTRF1L RELEASE FACTOR GLUTAMINE METHYLTRANSFERASE"/>
    <property type="match status" value="1"/>
</dbReference>
<name>A0ABX5VMF8_9MICO</name>
<evidence type="ECO:0000256" key="5">
    <source>
        <dbReference type="ARBA" id="ARBA00048391"/>
    </source>
</evidence>
<organism evidence="7 8">
    <name type="scientific">Georgenia wutianyii</name>
    <dbReference type="NCBI Taxonomy" id="2585135"/>
    <lineage>
        <taxon>Bacteria</taxon>
        <taxon>Bacillati</taxon>
        <taxon>Actinomycetota</taxon>
        <taxon>Actinomycetes</taxon>
        <taxon>Micrococcales</taxon>
        <taxon>Bogoriellaceae</taxon>
        <taxon>Georgenia</taxon>
    </lineage>
</organism>
<evidence type="ECO:0000259" key="6">
    <source>
        <dbReference type="Pfam" id="PF05175"/>
    </source>
</evidence>
<dbReference type="InterPro" id="IPR050320">
    <property type="entry name" value="N5-glutamine_MTase"/>
</dbReference>
<keyword evidence="3" id="KW-0808">Transferase</keyword>
<dbReference type="Gene3D" id="3.40.50.150">
    <property type="entry name" value="Vaccinia Virus protein VP39"/>
    <property type="match status" value="1"/>
</dbReference>
<dbReference type="Proteomes" id="UP000313948">
    <property type="component" value="Chromosome"/>
</dbReference>
<dbReference type="EMBL" id="CP040899">
    <property type="protein sequence ID" value="QDB78533.1"/>
    <property type="molecule type" value="Genomic_DNA"/>
</dbReference>
<proteinExistence type="predicted"/>
<evidence type="ECO:0000256" key="3">
    <source>
        <dbReference type="ARBA" id="ARBA00022679"/>
    </source>
</evidence>
<comment type="catalytic activity">
    <reaction evidence="5">
        <text>L-glutaminyl-[peptide chain release factor] + S-adenosyl-L-methionine = N(5)-methyl-L-glutaminyl-[peptide chain release factor] + S-adenosyl-L-homocysteine + H(+)</text>
        <dbReference type="Rhea" id="RHEA:42896"/>
        <dbReference type="Rhea" id="RHEA-COMP:10271"/>
        <dbReference type="Rhea" id="RHEA-COMP:10272"/>
        <dbReference type="ChEBI" id="CHEBI:15378"/>
        <dbReference type="ChEBI" id="CHEBI:30011"/>
        <dbReference type="ChEBI" id="CHEBI:57856"/>
        <dbReference type="ChEBI" id="CHEBI:59789"/>
        <dbReference type="ChEBI" id="CHEBI:61891"/>
        <dbReference type="EC" id="2.1.1.297"/>
    </reaction>
</comment>
<evidence type="ECO:0000256" key="1">
    <source>
        <dbReference type="ARBA" id="ARBA00012771"/>
    </source>
</evidence>
<dbReference type="InterPro" id="IPR022446">
    <property type="entry name" value="MeTrfrase_put"/>
</dbReference>
<dbReference type="NCBIfam" id="TIGR00536">
    <property type="entry name" value="hemK_fam"/>
    <property type="match status" value="1"/>
</dbReference>
<evidence type="ECO:0000313" key="8">
    <source>
        <dbReference type="Proteomes" id="UP000313948"/>
    </source>
</evidence>
<evidence type="ECO:0000256" key="2">
    <source>
        <dbReference type="ARBA" id="ARBA00022603"/>
    </source>
</evidence>
<sequence>MLEPLVQRLAAAGCVYPEAEAAVLVESATGTHELEDMVRRREAGAPLEHVVGWVLFRGQRLDVDPGVFVPRARSELLVEEAASLVRCTAGAGGGVVVLDLCCGTGAIGVALAAEVPAVRLHAADVDPAAVACARRNVSRWGGVVHEGDLFAALPRRLRRRVDVLVASPPYVPAADIRLLPGQARDFEPPGALVGGVDGLALVSRIVRRAGPWLAPGGALAIEVAEHQLGPTADLLEARGYAARTVTADGAAVAVGRPRH</sequence>
<feature type="domain" description="Methyltransferase small" evidence="6">
    <location>
        <begin position="96"/>
        <end position="171"/>
    </location>
</feature>
<dbReference type="Pfam" id="PF05175">
    <property type="entry name" value="MTS"/>
    <property type="match status" value="1"/>
</dbReference>
<evidence type="ECO:0000313" key="7">
    <source>
        <dbReference type="EMBL" id="QDB78533.1"/>
    </source>
</evidence>
<dbReference type="InterPro" id="IPR029063">
    <property type="entry name" value="SAM-dependent_MTases_sf"/>
</dbReference>
<keyword evidence="2" id="KW-0489">Methyltransferase</keyword>
<dbReference type="SUPFAM" id="SSF53335">
    <property type="entry name" value="S-adenosyl-L-methionine-dependent methyltransferases"/>
    <property type="match status" value="1"/>
</dbReference>
<keyword evidence="4" id="KW-0949">S-adenosyl-L-methionine</keyword>
<evidence type="ECO:0000256" key="4">
    <source>
        <dbReference type="ARBA" id="ARBA00022691"/>
    </source>
</evidence>
<dbReference type="RefSeq" id="WP_139947873.1">
    <property type="nucleotide sequence ID" value="NZ_CP040899.1"/>
</dbReference>
<dbReference type="NCBIfam" id="TIGR03704">
    <property type="entry name" value="PrmC_rel_meth"/>
    <property type="match status" value="1"/>
</dbReference>
<reference evidence="7 8" key="1">
    <citation type="submission" date="2019-05" db="EMBL/GenBank/DDBJ databases">
        <title>Georgenia *** sp. nov., and Georgenia *** sp. nov., isolated from the intestinal contents of plateau pika (Ochotona curzoniae) in the Qinghai-Tibet plateau of China.</title>
        <authorList>
            <person name="Tian Z."/>
        </authorList>
    </citation>
    <scope>NUCLEOTIDE SEQUENCE [LARGE SCALE GENOMIC DNA]</scope>
    <source>
        <strain evidence="7 8">Z294</strain>
    </source>
</reference>
<dbReference type="InterPro" id="IPR004556">
    <property type="entry name" value="HemK-like"/>
</dbReference>
<dbReference type="InterPro" id="IPR007848">
    <property type="entry name" value="Small_mtfrase_dom"/>
</dbReference>
<protein>
    <recommendedName>
        <fullName evidence="1">peptide chain release factor N(5)-glutamine methyltransferase</fullName>
        <ecNumber evidence="1">2.1.1.297</ecNumber>
    </recommendedName>
</protein>
<accession>A0ABX5VMF8</accession>
<dbReference type="PANTHER" id="PTHR18895">
    <property type="entry name" value="HEMK METHYLTRANSFERASE"/>
    <property type="match status" value="1"/>
</dbReference>
<gene>
    <name evidence="7" type="ORF">FE251_03415</name>
</gene>
<keyword evidence="8" id="KW-1185">Reference proteome</keyword>